<name>A0A915PEV1_9BILA</name>
<dbReference type="AlphaFoldDB" id="A0A915PEV1"/>
<organism evidence="3 4">
    <name type="scientific">Setaria digitata</name>
    <dbReference type="NCBI Taxonomy" id="48799"/>
    <lineage>
        <taxon>Eukaryota</taxon>
        <taxon>Metazoa</taxon>
        <taxon>Ecdysozoa</taxon>
        <taxon>Nematoda</taxon>
        <taxon>Chromadorea</taxon>
        <taxon>Rhabditida</taxon>
        <taxon>Spirurina</taxon>
        <taxon>Spiruromorpha</taxon>
        <taxon>Filarioidea</taxon>
        <taxon>Setariidae</taxon>
        <taxon>Setaria</taxon>
    </lineage>
</organism>
<evidence type="ECO:0000259" key="2">
    <source>
        <dbReference type="PROSITE" id="PS50024"/>
    </source>
</evidence>
<dbReference type="PROSITE" id="PS50024">
    <property type="entry name" value="SEA"/>
    <property type="match status" value="1"/>
</dbReference>
<evidence type="ECO:0000313" key="3">
    <source>
        <dbReference type="Proteomes" id="UP000887581"/>
    </source>
</evidence>
<keyword evidence="1" id="KW-0812">Transmembrane</keyword>
<feature type="transmembrane region" description="Helical" evidence="1">
    <location>
        <begin position="6"/>
        <end position="27"/>
    </location>
</feature>
<evidence type="ECO:0000313" key="4">
    <source>
        <dbReference type="WBParaSite" id="sdigi.contig131.g4963.t1"/>
    </source>
</evidence>
<accession>A0A915PEV1</accession>
<dbReference type="Proteomes" id="UP000887581">
    <property type="component" value="Unplaced"/>
</dbReference>
<sequence length="193" mass="21806">MLIVISSLFLLLIIAIIIAFGMNVLLIRLPSQRSQPYPFVTLNPLPNFTLQPFPPPIPGPLPVIPTLPTPTDQLHKRTFLCQMYLLNQANQAYSNYNLYEYRQASQMIRNAIHYELKQSSLKPYLENVQVLYLRNSGPNVAVEFAIILLVPSHAEIGVTAVKNVLLSILPQIEEQLNGTHIDRNNISVEYLSS</sequence>
<dbReference type="Pfam" id="PF01390">
    <property type="entry name" value="SEA"/>
    <property type="match status" value="1"/>
</dbReference>
<keyword evidence="1" id="KW-0472">Membrane</keyword>
<reference evidence="4" key="1">
    <citation type="submission" date="2022-11" db="UniProtKB">
        <authorList>
            <consortium name="WormBaseParasite"/>
        </authorList>
    </citation>
    <scope>IDENTIFICATION</scope>
</reference>
<feature type="domain" description="SEA" evidence="2">
    <location>
        <begin position="73"/>
        <end position="193"/>
    </location>
</feature>
<dbReference type="SUPFAM" id="SSF82671">
    <property type="entry name" value="SEA domain"/>
    <property type="match status" value="1"/>
</dbReference>
<evidence type="ECO:0000256" key="1">
    <source>
        <dbReference type="SAM" id="Phobius"/>
    </source>
</evidence>
<dbReference type="InterPro" id="IPR000082">
    <property type="entry name" value="SEA_dom"/>
</dbReference>
<dbReference type="WBParaSite" id="sdigi.contig131.g4963.t1">
    <property type="protein sequence ID" value="sdigi.contig131.g4963.t1"/>
    <property type="gene ID" value="sdigi.contig131.g4963"/>
</dbReference>
<keyword evidence="3" id="KW-1185">Reference proteome</keyword>
<proteinExistence type="predicted"/>
<protein>
    <submittedName>
        <fullName evidence="4">SEA domain-containing protein</fullName>
    </submittedName>
</protein>
<keyword evidence="1" id="KW-1133">Transmembrane helix</keyword>
<dbReference type="InterPro" id="IPR036364">
    <property type="entry name" value="SEA_dom_sf"/>
</dbReference>